<dbReference type="PANTHER" id="PTHR33446">
    <property type="entry name" value="PROTEIN TONB-RELATED"/>
    <property type="match status" value="1"/>
</dbReference>
<evidence type="ECO:0000256" key="9">
    <source>
        <dbReference type="ARBA" id="ARBA00023136"/>
    </source>
</evidence>
<keyword evidence="3" id="KW-0813">Transport</keyword>
<evidence type="ECO:0000256" key="5">
    <source>
        <dbReference type="ARBA" id="ARBA00022519"/>
    </source>
</evidence>
<keyword evidence="4" id="KW-1003">Cell membrane</keyword>
<dbReference type="PROSITE" id="PS52015">
    <property type="entry name" value="TONB_CTD"/>
    <property type="match status" value="1"/>
</dbReference>
<dbReference type="Pfam" id="PF03544">
    <property type="entry name" value="TonB_C"/>
    <property type="match status" value="1"/>
</dbReference>
<evidence type="ECO:0000313" key="13">
    <source>
        <dbReference type="Proteomes" id="UP000248790"/>
    </source>
</evidence>
<dbReference type="InterPro" id="IPR051045">
    <property type="entry name" value="TonB-dependent_transducer"/>
</dbReference>
<proteinExistence type="inferred from homology"/>
<evidence type="ECO:0000259" key="11">
    <source>
        <dbReference type="PROSITE" id="PS52015"/>
    </source>
</evidence>
<keyword evidence="5" id="KW-0997">Cell inner membrane</keyword>
<dbReference type="GO" id="GO:0015031">
    <property type="term" value="P:protein transport"/>
    <property type="evidence" value="ECO:0007669"/>
    <property type="project" value="UniProtKB-KW"/>
</dbReference>
<dbReference type="AlphaFoldDB" id="A0A327X442"/>
<organism evidence="12 13">
    <name type="scientific">Larkinella arboricola</name>
    <dbReference type="NCBI Taxonomy" id="643671"/>
    <lineage>
        <taxon>Bacteria</taxon>
        <taxon>Pseudomonadati</taxon>
        <taxon>Bacteroidota</taxon>
        <taxon>Cytophagia</taxon>
        <taxon>Cytophagales</taxon>
        <taxon>Spirosomataceae</taxon>
        <taxon>Larkinella</taxon>
    </lineage>
</organism>
<feature type="domain" description="TonB C-terminal" evidence="11">
    <location>
        <begin position="183"/>
        <end position="273"/>
    </location>
</feature>
<keyword evidence="7" id="KW-0653">Protein transport</keyword>
<evidence type="ECO:0000256" key="10">
    <source>
        <dbReference type="SAM" id="Phobius"/>
    </source>
</evidence>
<dbReference type="EMBL" id="QLMC01000002">
    <property type="protein sequence ID" value="RAJ99852.1"/>
    <property type="molecule type" value="Genomic_DNA"/>
</dbReference>
<comment type="subcellular location">
    <subcellularLocation>
        <location evidence="1">Cell inner membrane</location>
        <topology evidence="1">Single-pass membrane protein</topology>
        <orientation evidence="1">Periplasmic side</orientation>
    </subcellularLocation>
</comment>
<evidence type="ECO:0000256" key="2">
    <source>
        <dbReference type="ARBA" id="ARBA00006555"/>
    </source>
</evidence>
<gene>
    <name evidence="12" type="ORF">LX87_01548</name>
</gene>
<evidence type="ECO:0000256" key="3">
    <source>
        <dbReference type="ARBA" id="ARBA00022448"/>
    </source>
</evidence>
<evidence type="ECO:0000256" key="7">
    <source>
        <dbReference type="ARBA" id="ARBA00022927"/>
    </source>
</evidence>
<dbReference type="NCBIfam" id="TIGR01352">
    <property type="entry name" value="tonB_Cterm"/>
    <property type="match status" value="1"/>
</dbReference>
<name>A0A327X442_LARAB</name>
<comment type="similarity">
    <text evidence="2">Belongs to the TonB family.</text>
</comment>
<protein>
    <submittedName>
        <fullName evidence="12">Protein TonB</fullName>
    </submittedName>
</protein>
<sequence>MTSEQLQVASLDDIVFENRNKLYGAYDLRRSYNRITNRALWLGIALFVATLVTPTLYDRLKPEKAPEPYMTPVTLTDIKTLPKEEPPVVVPPPKQLAPKVPTIRSLPPEVVTDAPDEVTVPTVDDLKDRVASDKTVEGDPNALDAIEAPAETVGPAPVEQALEVERKPDEVFVTVEQQPQFPGGPKAMANFLQKNLNYPPAAARTNISGRVYLQFVVNTDGSIVDVSVVKGIGFGCDEEALRVVRKMPPWQPGKQGGRPVRVKFTLPVVFTLE</sequence>
<evidence type="ECO:0000256" key="8">
    <source>
        <dbReference type="ARBA" id="ARBA00022989"/>
    </source>
</evidence>
<keyword evidence="6 10" id="KW-0812">Transmembrane</keyword>
<dbReference type="Proteomes" id="UP000248790">
    <property type="component" value="Unassembled WGS sequence"/>
</dbReference>
<keyword evidence="13" id="KW-1185">Reference proteome</keyword>
<accession>A0A327X442</accession>
<dbReference type="GO" id="GO:0055085">
    <property type="term" value="P:transmembrane transport"/>
    <property type="evidence" value="ECO:0007669"/>
    <property type="project" value="InterPro"/>
</dbReference>
<evidence type="ECO:0000313" key="12">
    <source>
        <dbReference type="EMBL" id="RAJ99852.1"/>
    </source>
</evidence>
<dbReference type="InterPro" id="IPR006260">
    <property type="entry name" value="TonB/TolA_C"/>
</dbReference>
<keyword evidence="8 10" id="KW-1133">Transmembrane helix</keyword>
<dbReference type="OrthoDB" id="9812355at2"/>
<dbReference type="PANTHER" id="PTHR33446:SF2">
    <property type="entry name" value="PROTEIN TONB"/>
    <property type="match status" value="1"/>
</dbReference>
<evidence type="ECO:0000256" key="1">
    <source>
        <dbReference type="ARBA" id="ARBA00004383"/>
    </source>
</evidence>
<dbReference type="Gene3D" id="3.30.1150.10">
    <property type="match status" value="1"/>
</dbReference>
<reference evidence="12 13" key="1">
    <citation type="submission" date="2018-06" db="EMBL/GenBank/DDBJ databases">
        <title>Genomic Encyclopedia of Archaeal and Bacterial Type Strains, Phase II (KMG-II): from individual species to whole genera.</title>
        <authorList>
            <person name="Goeker M."/>
        </authorList>
    </citation>
    <scope>NUCLEOTIDE SEQUENCE [LARGE SCALE GENOMIC DNA]</scope>
    <source>
        <strain evidence="12 13">DSM 21851</strain>
    </source>
</reference>
<dbReference type="GO" id="GO:0031992">
    <property type="term" value="F:energy transducer activity"/>
    <property type="evidence" value="ECO:0007669"/>
    <property type="project" value="TreeGrafter"/>
</dbReference>
<dbReference type="GO" id="GO:0098797">
    <property type="term" value="C:plasma membrane protein complex"/>
    <property type="evidence" value="ECO:0007669"/>
    <property type="project" value="TreeGrafter"/>
</dbReference>
<dbReference type="InterPro" id="IPR037682">
    <property type="entry name" value="TonB_C"/>
</dbReference>
<dbReference type="SUPFAM" id="SSF74653">
    <property type="entry name" value="TolA/TonB C-terminal domain"/>
    <property type="match status" value="1"/>
</dbReference>
<evidence type="ECO:0000256" key="6">
    <source>
        <dbReference type="ARBA" id="ARBA00022692"/>
    </source>
</evidence>
<keyword evidence="9 10" id="KW-0472">Membrane</keyword>
<evidence type="ECO:0000256" key="4">
    <source>
        <dbReference type="ARBA" id="ARBA00022475"/>
    </source>
</evidence>
<dbReference type="RefSeq" id="WP_111627647.1">
    <property type="nucleotide sequence ID" value="NZ_QLMC01000002.1"/>
</dbReference>
<feature type="transmembrane region" description="Helical" evidence="10">
    <location>
        <begin position="39"/>
        <end position="57"/>
    </location>
</feature>
<comment type="caution">
    <text evidence="12">The sequence shown here is derived from an EMBL/GenBank/DDBJ whole genome shotgun (WGS) entry which is preliminary data.</text>
</comment>